<keyword evidence="1" id="KW-0808">Transferase</keyword>
<dbReference type="InterPro" id="IPR029063">
    <property type="entry name" value="SAM-dependent_MTases_sf"/>
</dbReference>
<keyword evidence="2" id="KW-1185">Reference proteome</keyword>
<comment type="caution">
    <text evidence="1">The sequence shown here is derived from an EMBL/GenBank/DDBJ whole genome shotgun (WGS) entry which is preliminary data.</text>
</comment>
<dbReference type="GO" id="GO:0032259">
    <property type="term" value="P:methylation"/>
    <property type="evidence" value="ECO:0007669"/>
    <property type="project" value="UniProtKB-KW"/>
</dbReference>
<dbReference type="Proteomes" id="UP000584374">
    <property type="component" value="Unassembled WGS sequence"/>
</dbReference>
<accession>A0A840Q9M6</accession>
<proteinExistence type="predicted"/>
<keyword evidence="1" id="KW-0489">Methyltransferase</keyword>
<organism evidence="1 2">
    <name type="scientific">Saccharopolyspora phatthalungensis</name>
    <dbReference type="NCBI Taxonomy" id="664693"/>
    <lineage>
        <taxon>Bacteria</taxon>
        <taxon>Bacillati</taxon>
        <taxon>Actinomycetota</taxon>
        <taxon>Actinomycetes</taxon>
        <taxon>Pseudonocardiales</taxon>
        <taxon>Pseudonocardiaceae</taxon>
        <taxon>Saccharopolyspora</taxon>
    </lineage>
</organism>
<dbReference type="EMBL" id="JACHIW010000001">
    <property type="protein sequence ID" value="MBB5153503.1"/>
    <property type="molecule type" value="Genomic_DNA"/>
</dbReference>
<dbReference type="SUPFAM" id="SSF53335">
    <property type="entry name" value="S-adenosyl-L-methionine-dependent methyltransferases"/>
    <property type="match status" value="1"/>
</dbReference>
<evidence type="ECO:0000313" key="1">
    <source>
        <dbReference type="EMBL" id="MBB5153503.1"/>
    </source>
</evidence>
<sequence>MSCTPGEESKADATLCRAEDPLVEARTGFEHVYDQPDPRGYFRALTPFGYQTPHHAQAVFRRLVAALTRHNAGRPVTVLDICCSYGINAALLNHDVSLADLQARYTGPDITTLSVEELVTADRRFYGARRYPAGRRTRVVGLDAARNAIDYARAVGVMDAGFAENLETAPASAALLAATRDVRLITVTGGASFLSHSTFQPLLDNAERPVWVAAFVLRTGTYQPIADALANCGLVTETSSHTVLQRRFTGPAEERYAIDAVVAAGHDPSGKETDGAFHATLHLSRPPADIAAIPLSTLLPGH</sequence>
<dbReference type="GO" id="GO:0008168">
    <property type="term" value="F:methyltransferase activity"/>
    <property type="evidence" value="ECO:0007669"/>
    <property type="project" value="UniProtKB-KW"/>
</dbReference>
<gene>
    <name evidence="1" type="ORF">BJ970_001037</name>
</gene>
<protein>
    <submittedName>
        <fullName evidence="1">SAM-dependent methyltransferase</fullName>
    </submittedName>
</protein>
<reference evidence="1 2" key="1">
    <citation type="submission" date="2020-08" db="EMBL/GenBank/DDBJ databases">
        <title>Sequencing the genomes of 1000 actinobacteria strains.</title>
        <authorList>
            <person name="Klenk H.-P."/>
        </authorList>
    </citation>
    <scope>NUCLEOTIDE SEQUENCE [LARGE SCALE GENOMIC DNA]</scope>
    <source>
        <strain evidence="1 2">DSM 45584</strain>
    </source>
</reference>
<dbReference type="AlphaFoldDB" id="A0A840Q9M6"/>
<name>A0A840Q9M6_9PSEU</name>
<evidence type="ECO:0000313" key="2">
    <source>
        <dbReference type="Proteomes" id="UP000584374"/>
    </source>
</evidence>